<name>A0A8J3VKR8_9ACTN</name>
<keyword evidence="2" id="KW-1185">Reference proteome</keyword>
<dbReference type="Gene3D" id="3.40.50.300">
    <property type="entry name" value="P-loop containing nucleotide triphosphate hydrolases"/>
    <property type="match status" value="1"/>
</dbReference>
<dbReference type="EMBL" id="BONY01000077">
    <property type="protein sequence ID" value="GIH09807.1"/>
    <property type="molecule type" value="Genomic_DNA"/>
</dbReference>
<comment type="caution">
    <text evidence="1">The sequence shown here is derived from an EMBL/GenBank/DDBJ whole genome shotgun (WGS) entry which is preliminary data.</text>
</comment>
<dbReference type="RefSeq" id="WP_203913533.1">
    <property type="nucleotide sequence ID" value="NZ_BONY01000077.1"/>
</dbReference>
<evidence type="ECO:0000313" key="2">
    <source>
        <dbReference type="Proteomes" id="UP000612899"/>
    </source>
</evidence>
<dbReference type="Pfam" id="PF13469">
    <property type="entry name" value="Sulfotransfer_3"/>
    <property type="match status" value="1"/>
</dbReference>
<organism evidence="1 2">
    <name type="scientific">Rhizocola hellebori</name>
    <dbReference type="NCBI Taxonomy" id="1392758"/>
    <lineage>
        <taxon>Bacteria</taxon>
        <taxon>Bacillati</taxon>
        <taxon>Actinomycetota</taxon>
        <taxon>Actinomycetes</taxon>
        <taxon>Micromonosporales</taxon>
        <taxon>Micromonosporaceae</taxon>
        <taxon>Rhizocola</taxon>
    </lineage>
</organism>
<dbReference type="GO" id="GO:0001517">
    <property type="term" value="F:N-acetylglucosamine 6-O-sulfotransferase activity"/>
    <property type="evidence" value="ECO:0007669"/>
    <property type="project" value="TreeGrafter"/>
</dbReference>
<protein>
    <submittedName>
        <fullName evidence="1">Sulfotransferase family protein</fullName>
    </submittedName>
</protein>
<dbReference type="InterPro" id="IPR051135">
    <property type="entry name" value="Gal/GlcNAc/GalNAc_ST"/>
</dbReference>
<dbReference type="Proteomes" id="UP000612899">
    <property type="component" value="Unassembled WGS sequence"/>
</dbReference>
<proteinExistence type="predicted"/>
<dbReference type="PANTHER" id="PTHR10704:SF44">
    <property type="entry name" value="LD35051P-RELATED"/>
    <property type="match status" value="1"/>
</dbReference>
<dbReference type="GO" id="GO:0006044">
    <property type="term" value="P:N-acetylglucosamine metabolic process"/>
    <property type="evidence" value="ECO:0007669"/>
    <property type="project" value="TreeGrafter"/>
</dbReference>
<dbReference type="InterPro" id="IPR027417">
    <property type="entry name" value="P-loop_NTPase"/>
</dbReference>
<sequence>MKVIYITGWLRSGSTILGNVLNELPGVLHAGEVHYLWKNGVLRHGTNSLCGCGEQVRQCPLWSSVVSTLDTPDLGRLATQMMTWQRRALRTRHTRARLAHTPDEVRAAVDRTVALYRALAERGAERAIVDSSKYPAEAAALLQRSDVDLRVVHIVRDPRATAYSYLRAKRYIDPMSPAASTSNWVGFNVASELVGNAANGRYLRVRHEDLTREPKRIVAEVLRFAGLDDESPVGDDGKVTLGVNHTVTGNPDRLSQGVVAIRPDERWRTELPLGHSAVSTALALPLLRRYRYPLLARGEPSWTSV</sequence>
<dbReference type="GO" id="GO:0006790">
    <property type="term" value="P:sulfur compound metabolic process"/>
    <property type="evidence" value="ECO:0007669"/>
    <property type="project" value="TreeGrafter"/>
</dbReference>
<evidence type="ECO:0000313" key="1">
    <source>
        <dbReference type="EMBL" id="GIH09807.1"/>
    </source>
</evidence>
<gene>
    <name evidence="1" type="ORF">Rhe02_78740</name>
</gene>
<dbReference type="SUPFAM" id="SSF52540">
    <property type="entry name" value="P-loop containing nucleoside triphosphate hydrolases"/>
    <property type="match status" value="1"/>
</dbReference>
<dbReference type="PANTHER" id="PTHR10704">
    <property type="entry name" value="CARBOHYDRATE SULFOTRANSFERASE"/>
    <property type="match status" value="1"/>
</dbReference>
<reference evidence="1" key="1">
    <citation type="submission" date="2021-01" db="EMBL/GenBank/DDBJ databases">
        <title>Whole genome shotgun sequence of Rhizocola hellebori NBRC 109834.</title>
        <authorList>
            <person name="Komaki H."/>
            <person name="Tamura T."/>
        </authorList>
    </citation>
    <scope>NUCLEOTIDE SEQUENCE</scope>
    <source>
        <strain evidence="1">NBRC 109834</strain>
    </source>
</reference>
<dbReference type="AlphaFoldDB" id="A0A8J3VKR8"/>
<accession>A0A8J3VKR8</accession>